<dbReference type="NCBIfam" id="TIGR00756">
    <property type="entry name" value="PPR"/>
    <property type="match status" value="1"/>
</dbReference>
<comment type="caution">
    <text evidence="7">The sequence shown here is derived from an EMBL/GenBank/DDBJ whole genome shotgun (WGS) entry which is preliminary data.</text>
</comment>
<dbReference type="EMBL" id="JAUCMX010000027">
    <property type="protein sequence ID" value="KAK3509104.1"/>
    <property type="molecule type" value="Genomic_DNA"/>
</dbReference>
<dbReference type="Proteomes" id="UP001274896">
    <property type="component" value="Unassembled WGS sequence"/>
</dbReference>
<evidence type="ECO:0000256" key="6">
    <source>
        <dbReference type="PROSITE-ProRule" id="PRU00708"/>
    </source>
</evidence>
<keyword evidence="5" id="KW-0496">Mitochondrion</keyword>
<name>A0AAE0PW44_9TELE</name>
<dbReference type="Pfam" id="PF10037">
    <property type="entry name" value="MRP-S27"/>
    <property type="match status" value="1"/>
</dbReference>
<dbReference type="GO" id="GO:0007005">
    <property type="term" value="P:mitochondrion organization"/>
    <property type="evidence" value="ECO:0007669"/>
    <property type="project" value="TreeGrafter"/>
</dbReference>
<evidence type="ECO:0000313" key="8">
    <source>
        <dbReference type="Proteomes" id="UP001274896"/>
    </source>
</evidence>
<dbReference type="InterPro" id="IPR011990">
    <property type="entry name" value="TPR-like_helical_dom_sf"/>
</dbReference>
<comment type="similarity">
    <text evidence="2">Belongs to the PTCD2 family.</text>
</comment>
<evidence type="ECO:0000256" key="3">
    <source>
        <dbReference type="ARBA" id="ARBA00014675"/>
    </source>
</evidence>
<dbReference type="PANTHER" id="PTHR14700:SF0">
    <property type="entry name" value="PENTATRICOPEPTIDE REPEAT-CONTAINING PROTEIN 2, MITOCHONDRIAL"/>
    <property type="match status" value="1"/>
</dbReference>
<proteinExistence type="inferred from homology"/>
<reference evidence="7" key="1">
    <citation type="submission" date="2023-06" db="EMBL/GenBank/DDBJ databases">
        <title>Male Hemibagrus guttatus genome.</title>
        <authorList>
            <person name="Bian C."/>
        </authorList>
    </citation>
    <scope>NUCLEOTIDE SEQUENCE</scope>
    <source>
        <strain evidence="7">Male_cb2023</strain>
        <tissue evidence="7">Muscle</tissue>
    </source>
</reference>
<dbReference type="InterPro" id="IPR034629">
    <property type="entry name" value="PTCD2"/>
</dbReference>
<dbReference type="InterPro" id="IPR034913">
    <property type="entry name" value="mS27/PTCD2"/>
</dbReference>
<dbReference type="GO" id="GO:0005739">
    <property type="term" value="C:mitochondrion"/>
    <property type="evidence" value="ECO:0007669"/>
    <property type="project" value="UniProtKB-SubCell"/>
</dbReference>
<evidence type="ECO:0000256" key="4">
    <source>
        <dbReference type="ARBA" id="ARBA00022664"/>
    </source>
</evidence>
<dbReference type="GO" id="GO:0050684">
    <property type="term" value="P:regulation of mRNA processing"/>
    <property type="evidence" value="ECO:0007669"/>
    <property type="project" value="InterPro"/>
</dbReference>
<evidence type="ECO:0000256" key="5">
    <source>
        <dbReference type="ARBA" id="ARBA00023128"/>
    </source>
</evidence>
<keyword evidence="4" id="KW-0507">mRNA processing</keyword>
<accession>A0AAE0PW44</accession>
<dbReference type="PANTHER" id="PTHR14700">
    <property type="entry name" value="PENTATRICOPEPTIDE REPEAT-CONTAINING PROTEIN 2, MITOCHONDRIAL"/>
    <property type="match status" value="1"/>
</dbReference>
<keyword evidence="8" id="KW-1185">Reference proteome</keyword>
<dbReference type="Gene3D" id="1.25.40.10">
    <property type="entry name" value="Tetratricopeptide repeat domain"/>
    <property type="match status" value="1"/>
</dbReference>
<organism evidence="7 8">
    <name type="scientific">Hemibagrus guttatus</name>
    <dbReference type="NCBI Taxonomy" id="175788"/>
    <lineage>
        <taxon>Eukaryota</taxon>
        <taxon>Metazoa</taxon>
        <taxon>Chordata</taxon>
        <taxon>Craniata</taxon>
        <taxon>Vertebrata</taxon>
        <taxon>Euteleostomi</taxon>
        <taxon>Actinopterygii</taxon>
        <taxon>Neopterygii</taxon>
        <taxon>Teleostei</taxon>
        <taxon>Ostariophysi</taxon>
        <taxon>Siluriformes</taxon>
        <taxon>Bagridae</taxon>
        <taxon>Hemibagrus</taxon>
    </lineage>
</organism>
<gene>
    <name evidence="7" type="ORF">QTP70_020312</name>
</gene>
<feature type="repeat" description="PPR" evidence="6">
    <location>
        <begin position="109"/>
        <end position="143"/>
    </location>
</feature>
<evidence type="ECO:0000256" key="1">
    <source>
        <dbReference type="ARBA" id="ARBA00004173"/>
    </source>
</evidence>
<evidence type="ECO:0000313" key="7">
    <source>
        <dbReference type="EMBL" id="KAK3509104.1"/>
    </source>
</evidence>
<dbReference type="GO" id="GO:0003723">
    <property type="term" value="F:RNA binding"/>
    <property type="evidence" value="ECO:0007669"/>
    <property type="project" value="TreeGrafter"/>
</dbReference>
<evidence type="ECO:0000256" key="2">
    <source>
        <dbReference type="ARBA" id="ARBA00008677"/>
    </source>
</evidence>
<dbReference type="GO" id="GO:0006397">
    <property type="term" value="P:mRNA processing"/>
    <property type="evidence" value="ECO:0007669"/>
    <property type="project" value="UniProtKB-KW"/>
</dbReference>
<comment type="subcellular location">
    <subcellularLocation>
        <location evidence="1">Mitochondrion</location>
    </subcellularLocation>
</comment>
<dbReference type="AlphaFoldDB" id="A0AAE0PW44"/>
<dbReference type="InterPro" id="IPR002885">
    <property type="entry name" value="PPR_rpt"/>
</dbReference>
<sequence length="331" mass="38034">MIFRRRNLLWLDNCLDKKEHFFNALNKKMETNQLILKDELKLLLLLCQSPEDMVTARNAIYRYHEENGNMVFGEFRFGPLFMRLCYELGLADLAFTTLTDKRLKGFFPDCTSFNLAIDLLFSKGQFEGALELIREMKAQGVAFNKDTFTLAFATCYKLNTPKSYQICLALLEEGQTKASFIPRHAYCIAVAFALKQDDVERAQSIYSQIMNTDSRLCQNLRVLLLAMAGSIKDAVSVLTTALLSDSLVFVKKPDFCQEVVDVLKERSDDGPWKMQVEHLVNQLQQAGQVNPERLDHLLYRTPTGKRKLFSFLHKGNRRTSSQRTLRSLLSE</sequence>
<protein>
    <recommendedName>
        <fullName evidence="3">Pentatricopeptide repeat-containing protein 2, mitochondrial</fullName>
    </recommendedName>
</protein>
<dbReference type="PROSITE" id="PS51375">
    <property type="entry name" value="PPR"/>
    <property type="match status" value="1"/>
</dbReference>